<evidence type="ECO:0000256" key="1">
    <source>
        <dbReference type="SAM" id="Coils"/>
    </source>
</evidence>
<evidence type="ECO:0000313" key="3">
    <source>
        <dbReference type="EMBL" id="AJD47914.1"/>
    </source>
</evidence>
<feature type="coiled-coil region" evidence="1">
    <location>
        <begin position="565"/>
        <end position="592"/>
    </location>
</feature>
<dbReference type="KEGG" id="apac:S7S_07490"/>
<feature type="signal peptide" evidence="2">
    <location>
        <begin position="1"/>
        <end position="24"/>
    </location>
</feature>
<dbReference type="Gene3D" id="1.25.40.10">
    <property type="entry name" value="Tetratricopeptide repeat domain"/>
    <property type="match status" value="2"/>
</dbReference>
<organism evidence="3 4">
    <name type="scientific">Isoalcanivorax pacificus W11-5</name>
    <dbReference type="NCBI Taxonomy" id="391936"/>
    <lineage>
        <taxon>Bacteria</taxon>
        <taxon>Pseudomonadati</taxon>
        <taxon>Pseudomonadota</taxon>
        <taxon>Gammaproteobacteria</taxon>
        <taxon>Oceanospirillales</taxon>
        <taxon>Alcanivoracaceae</taxon>
        <taxon>Isoalcanivorax</taxon>
    </lineage>
</organism>
<dbReference type="Pfam" id="PF13432">
    <property type="entry name" value="TPR_16"/>
    <property type="match status" value="2"/>
</dbReference>
<reference evidence="3 4" key="1">
    <citation type="journal article" date="2012" name="J. Bacteriol.">
        <title>Genome sequence of an alkane-degrading bacterium, Alcanivorax pacificus type strain W11-5, isolated from deep sea sediment.</title>
        <authorList>
            <person name="Lai Q."/>
            <person name="Shao Z."/>
        </authorList>
    </citation>
    <scope>NUCLEOTIDE SEQUENCE [LARGE SCALE GENOMIC DNA]</scope>
    <source>
        <strain evidence="3 4">W11-5</strain>
    </source>
</reference>
<keyword evidence="2" id="KW-0732">Signal</keyword>
<sequence length="639" mass="71469">MRRLPRRLGAVALGVLMALTSASAQESSTRLVLFEDIPLGPLSLGLEEQRYLAFGEAIFDYYSDHQFAALSGLKVNQVRGLFDEHTEYAELLLGELFVNYGLPAQAEEIFDRLLKQDILSRTRAETWLHKADLHYRQGQYDAARDILESNRLRDLKPEQQPRRQLMLANILINQGEFRAATRELDAVDPNSLAGAYAGYNIGVAMIRADQTDAGLARLDRVAGLPPGDEEINALKDRAALAIGLTELQRQRFDQARAALLRIRADGPFSNEALMALGLANYERGAARAALPLWLELVRRNPAHESVQEAMLLAPRAYEDLGAQTQALAGYRFAAEQFRNALRDIEQAIRSVDEAGWLASLTPDQVDSRSSDPMAWLTRFGTARGAQVTYLHALFAERGFAENYRQYQQLVRLRDTLARHQRELPVLLATLSQRQHQLDGILPRIRAELVALRQQQQQLSDSTMLLAMGMPRQLDIDTPEDLAGLPQLIMWQRIDALLDSGRGSSRQRDRLARLRGLLLWDIANQAPEQRQRQEQDSAALRTDAELVGLRIAALEQLVRDASLALRSDLGARLNAQEQRIDRLLADADSAINDLGQVLKNDALRVLAQQRVRLGEHLAEAHLSAARLQDTSANSGRGDRP</sequence>
<gene>
    <name evidence="3" type="ORF">S7S_07490</name>
</gene>
<dbReference type="RefSeq" id="WP_035204103.1">
    <property type="nucleotide sequence ID" value="NZ_CP004387.1"/>
</dbReference>
<protein>
    <recommendedName>
        <fullName evidence="5">Tetratricopeptide repeat protein</fullName>
    </recommendedName>
</protein>
<evidence type="ECO:0000313" key="4">
    <source>
        <dbReference type="Proteomes" id="UP000006764"/>
    </source>
</evidence>
<keyword evidence="4" id="KW-1185">Reference proteome</keyword>
<dbReference type="InterPro" id="IPR011990">
    <property type="entry name" value="TPR-like_helical_dom_sf"/>
</dbReference>
<accession>A0A0B4XIA1</accession>
<evidence type="ECO:0000256" key="2">
    <source>
        <dbReference type="SAM" id="SignalP"/>
    </source>
</evidence>
<dbReference type="Proteomes" id="UP000006764">
    <property type="component" value="Chromosome"/>
</dbReference>
<proteinExistence type="predicted"/>
<dbReference type="EMBL" id="CP004387">
    <property type="protein sequence ID" value="AJD47914.1"/>
    <property type="molecule type" value="Genomic_DNA"/>
</dbReference>
<keyword evidence="1" id="KW-0175">Coiled coil</keyword>
<dbReference type="STRING" id="391936.S7S_07490"/>
<feature type="chain" id="PRO_5002097227" description="Tetratricopeptide repeat protein" evidence="2">
    <location>
        <begin position="25"/>
        <end position="639"/>
    </location>
</feature>
<name>A0A0B4XIA1_9GAMM</name>
<dbReference type="AlphaFoldDB" id="A0A0B4XIA1"/>
<evidence type="ECO:0008006" key="5">
    <source>
        <dbReference type="Google" id="ProtNLM"/>
    </source>
</evidence>
<dbReference type="SUPFAM" id="SSF48452">
    <property type="entry name" value="TPR-like"/>
    <property type="match status" value="2"/>
</dbReference>
<dbReference type="HOGENOM" id="CLU_029512_0_0_6"/>